<dbReference type="Pfam" id="PF05239">
    <property type="entry name" value="PRC"/>
    <property type="match status" value="2"/>
</dbReference>
<protein>
    <submittedName>
        <fullName evidence="3">Sporulation protein YlmC with PRC-barrel domain</fullName>
    </submittedName>
</protein>
<dbReference type="InterPro" id="IPR011033">
    <property type="entry name" value="PRC_barrel-like_sf"/>
</dbReference>
<reference evidence="3 4" key="1">
    <citation type="submission" date="2020-08" db="EMBL/GenBank/DDBJ databases">
        <title>Genomic Encyclopedia of Type Strains, Phase IV (KMG-IV): sequencing the most valuable type-strain genomes for metagenomic binning, comparative biology and taxonomic classification.</title>
        <authorList>
            <person name="Goeker M."/>
        </authorList>
    </citation>
    <scope>NUCLEOTIDE SEQUENCE [LARGE SCALE GENOMIC DNA]</scope>
    <source>
        <strain evidence="3 4">DSM 105040</strain>
    </source>
</reference>
<dbReference type="AlphaFoldDB" id="A0A840CIR4"/>
<dbReference type="SUPFAM" id="SSF50346">
    <property type="entry name" value="PRC-barrel domain"/>
    <property type="match status" value="2"/>
</dbReference>
<proteinExistence type="predicted"/>
<evidence type="ECO:0000313" key="4">
    <source>
        <dbReference type="Proteomes" id="UP000585681"/>
    </source>
</evidence>
<dbReference type="InterPro" id="IPR027275">
    <property type="entry name" value="PRC-brl_dom"/>
</dbReference>
<keyword evidence="4" id="KW-1185">Reference proteome</keyword>
<dbReference type="PANTHER" id="PTHR36505:SF1">
    <property type="entry name" value="BLR1072 PROTEIN"/>
    <property type="match status" value="1"/>
</dbReference>
<comment type="caution">
    <text evidence="3">The sequence shown here is derived from an EMBL/GenBank/DDBJ whole genome shotgun (WGS) entry which is preliminary data.</text>
</comment>
<name>A0A840CIR4_9RHOB</name>
<evidence type="ECO:0000259" key="2">
    <source>
        <dbReference type="Pfam" id="PF05239"/>
    </source>
</evidence>
<dbReference type="Proteomes" id="UP000585681">
    <property type="component" value="Unassembled WGS sequence"/>
</dbReference>
<dbReference type="Gene3D" id="2.30.30.240">
    <property type="entry name" value="PRC-barrel domain"/>
    <property type="match status" value="2"/>
</dbReference>
<evidence type="ECO:0000256" key="1">
    <source>
        <dbReference type="SAM" id="SignalP"/>
    </source>
</evidence>
<gene>
    <name evidence="3" type="ORF">GGR17_003157</name>
</gene>
<organism evidence="3 4">
    <name type="scientific">Actibacterium naphthalenivorans</name>
    <dbReference type="NCBI Taxonomy" id="1614693"/>
    <lineage>
        <taxon>Bacteria</taxon>
        <taxon>Pseudomonadati</taxon>
        <taxon>Pseudomonadota</taxon>
        <taxon>Alphaproteobacteria</taxon>
        <taxon>Rhodobacterales</taxon>
        <taxon>Roseobacteraceae</taxon>
        <taxon>Actibacterium</taxon>
    </lineage>
</organism>
<feature type="chain" id="PRO_5032647118" evidence="1">
    <location>
        <begin position="23"/>
        <end position="288"/>
    </location>
</feature>
<feature type="domain" description="PRC-barrel" evidence="2">
    <location>
        <begin position="199"/>
        <end position="279"/>
    </location>
</feature>
<feature type="signal peptide" evidence="1">
    <location>
        <begin position="1"/>
        <end position="22"/>
    </location>
</feature>
<dbReference type="RefSeq" id="WP_054539529.1">
    <property type="nucleotide sequence ID" value="NZ_JACIEQ010000005.1"/>
</dbReference>
<evidence type="ECO:0000313" key="3">
    <source>
        <dbReference type="EMBL" id="MBB4023328.1"/>
    </source>
</evidence>
<feature type="domain" description="PRC-barrel" evidence="2">
    <location>
        <begin position="80"/>
        <end position="123"/>
    </location>
</feature>
<dbReference type="PANTHER" id="PTHR36505">
    <property type="entry name" value="BLR1072 PROTEIN"/>
    <property type="match status" value="1"/>
</dbReference>
<sequence length="288" mass="31118">MNKFFASTAIALLVAGPVAAQAQTGTVTAQTQTGAGLFVETAAATDHYGSDLIGKRLYVAETETDESTTLTSDMRDEWDDIGEINDLVISEDGTVKAVLLDIGGFLGVGEKTVAVDMSKLRFIPDGEDADDYFVAFQGNTEMIESAPEFEPYETRETTAMTDQDAATPVTGDKAMAEDNGPLWDTPLVEREGYKRVEANELTADDLTGATVYDVNDDSIGEVSDLVITDDGKIEQAIVDVGGFLGMGEHSVAIAFDEMQIIREDDGDDLRVYVSASEEQLKERPSYNY</sequence>
<accession>A0A840CIR4</accession>
<dbReference type="EMBL" id="JACIEQ010000005">
    <property type="protein sequence ID" value="MBB4023328.1"/>
    <property type="molecule type" value="Genomic_DNA"/>
</dbReference>
<keyword evidence="1" id="KW-0732">Signal</keyword>